<dbReference type="STRING" id="1194083.BN12_480004"/>
<dbReference type="GO" id="GO:0008830">
    <property type="term" value="F:dTDP-4-dehydrorhamnose 3,5-epimerase activity"/>
    <property type="evidence" value="ECO:0007669"/>
    <property type="project" value="UniProtKB-EC"/>
</dbReference>
<dbReference type="OrthoDB" id="9800680at2"/>
<evidence type="ECO:0000256" key="3">
    <source>
        <dbReference type="PIRSR" id="PIRSR600888-3"/>
    </source>
</evidence>
<organism evidence="4 5">
    <name type="scientific">Nostocoides japonicum T1-X7</name>
    <dbReference type="NCBI Taxonomy" id="1194083"/>
    <lineage>
        <taxon>Bacteria</taxon>
        <taxon>Bacillati</taxon>
        <taxon>Actinomycetota</taxon>
        <taxon>Actinomycetes</taxon>
        <taxon>Micrococcales</taxon>
        <taxon>Intrasporangiaceae</taxon>
        <taxon>Nostocoides</taxon>
    </lineage>
</organism>
<dbReference type="RefSeq" id="WP_048551473.1">
    <property type="nucleotide sequence ID" value="NZ_HF570958.1"/>
</dbReference>
<comment type="caution">
    <text evidence="4">The sequence shown here is derived from an EMBL/GenBank/DDBJ whole genome shotgun (WGS) entry which is preliminary data.</text>
</comment>
<dbReference type="PANTHER" id="PTHR21047">
    <property type="entry name" value="DTDP-6-DEOXY-D-GLUCOSE-3,5 EPIMERASE"/>
    <property type="match status" value="1"/>
</dbReference>
<dbReference type="AlphaFoldDB" id="A0A077M150"/>
<dbReference type="InterPro" id="IPR011051">
    <property type="entry name" value="RmlC_Cupin_sf"/>
</dbReference>
<accession>A0A077M150</accession>
<dbReference type="Gene3D" id="2.60.120.10">
    <property type="entry name" value="Jelly Rolls"/>
    <property type="match status" value="1"/>
</dbReference>
<feature type="active site" description="Proton acceptor" evidence="2">
    <location>
        <position position="62"/>
    </location>
</feature>
<dbReference type="Proteomes" id="UP000035721">
    <property type="component" value="Unassembled WGS sequence"/>
</dbReference>
<feature type="active site" description="Proton donor" evidence="2">
    <location>
        <position position="132"/>
    </location>
</feature>
<comment type="similarity">
    <text evidence="1">Belongs to the dTDP-4-dehydrorhamnose 3,5-epimerase family.</text>
</comment>
<dbReference type="InterPro" id="IPR000888">
    <property type="entry name" value="RmlC-like"/>
</dbReference>
<keyword evidence="4" id="KW-0413">Isomerase</keyword>
<name>A0A077M150_9MICO</name>
<evidence type="ECO:0000256" key="1">
    <source>
        <dbReference type="ARBA" id="ARBA00010154"/>
    </source>
</evidence>
<evidence type="ECO:0000313" key="5">
    <source>
        <dbReference type="Proteomes" id="UP000035721"/>
    </source>
</evidence>
<reference evidence="4 5" key="1">
    <citation type="journal article" date="2013" name="ISME J.">
        <title>A metabolic model for members of the genus Tetrasphaera involved in enhanced biological phosphorus removal.</title>
        <authorList>
            <person name="Kristiansen R."/>
            <person name="Nguyen H.T.T."/>
            <person name="Saunders A.M."/>
            <person name="Nielsen J.L."/>
            <person name="Wimmer R."/>
            <person name="Le V.Q."/>
            <person name="McIlroy S.J."/>
            <person name="Petrovski S."/>
            <person name="Seviour R.J."/>
            <person name="Calteau A."/>
            <person name="Nielsen K.L."/>
            <person name="Nielsen P.H."/>
        </authorList>
    </citation>
    <scope>NUCLEOTIDE SEQUENCE [LARGE SCALE GENOMIC DNA]</scope>
    <source>
        <strain evidence="4 5">T1-X7</strain>
    </source>
</reference>
<evidence type="ECO:0000256" key="2">
    <source>
        <dbReference type="PIRSR" id="PIRSR600888-1"/>
    </source>
</evidence>
<sequence>MDVRPLSIAGAFEVTPVVHGDHRGAFLESFRADVLAEHVGHRLEVLQTNVSVSSRGTVRGIHFADIPPSQAKYVTCLAGSFIDYVVDIRVGSPTFGRWDSVLLDTVDRRAIYLAEGLGHAIVALEDASTVMYLVSAPYDPGREHGIHPLDPQVGLALPDGIEPILSAKDAQAPTLAEAAESGLLPTYADAVAYQAELAGSPATAGR</sequence>
<dbReference type="EC" id="5.1.3.13" evidence="4"/>
<dbReference type="SUPFAM" id="SSF51182">
    <property type="entry name" value="RmlC-like cupins"/>
    <property type="match status" value="1"/>
</dbReference>
<keyword evidence="5" id="KW-1185">Reference proteome</keyword>
<feature type="site" description="Participates in a stacking interaction with the thymidine ring of dTDP-4-oxo-6-deoxyglucose" evidence="3">
    <location>
        <position position="138"/>
    </location>
</feature>
<dbReference type="Pfam" id="PF00908">
    <property type="entry name" value="dTDP_sugar_isom"/>
    <property type="match status" value="1"/>
</dbReference>
<gene>
    <name evidence="4" type="primary">strM</name>
    <name evidence="4" type="ORF">BN12_480004</name>
</gene>
<dbReference type="GO" id="GO:0005829">
    <property type="term" value="C:cytosol"/>
    <property type="evidence" value="ECO:0007669"/>
    <property type="project" value="TreeGrafter"/>
</dbReference>
<evidence type="ECO:0000313" key="4">
    <source>
        <dbReference type="EMBL" id="CCH79551.1"/>
    </source>
</evidence>
<dbReference type="GO" id="GO:0019305">
    <property type="term" value="P:dTDP-rhamnose biosynthetic process"/>
    <property type="evidence" value="ECO:0007669"/>
    <property type="project" value="TreeGrafter"/>
</dbReference>
<dbReference type="GO" id="GO:0000271">
    <property type="term" value="P:polysaccharide biosynthetic process"/>
    <property type="evidence" value="ECO:0007669"/>
    <property type="project" value="TreeGrafter"/>
</dbReference>
<proteinExistence type="inferred from homology"/>
<dbReference type="CDD" id="cd00438">
    <property type="entry name" value="cupin_RmlC"/>
    <property type="match status" value="1"/>
</dbReference>
<dbReference type="EMBL" id="CAJB01000379">
    <property type="protein sequence ID" value="CCH79551.1"/>
    <property type="molecule type" value="Genomic_DNA"/>
</dbReference>
<protein>
    <submittedName>
        <fullName evidence="4">dTDP-4-dehydrorhamnose 3,5-epimerase</fullName>
        <ecNumber evidence="4">5.1.3.13</ecNumber>
    </submittedName>
</protein>
<dbReference type="InterPro" id="IPR014710">
    <property type="entry name" value="RmlC-like_jellyroll"/>
</dbReference>
<dbReference type="PANTHER" id="PTHR21047:SF2">
    <property type="entry name" value="THYMIDINE DIPHOSPHO-4-KETO-RHAMNOSE 3,5-EPIMERASE"/>
    <property type="match status" value="1"/>
</dbReference>